<name>A0A412PEI7_9FIRM</name>
<feature type="transmembrane region" description="Helical" evidence="1">
    <location>
        <begin position="140"/>
        <end position="160"/>
    </location>
</feature>
<dbReference type="Proteomes" id="UP000284731">
    <property type="component" value="Unassembled WGS sequence"/>
</dbReference>
<reference evidence="2 3" key="1">
    <citation type="submission" date="2018-08" db="EMBL/GenBank/DDBJ databases">
        <title>A genome reference for cultivated species of the human gut microbiota.</title>
        <authorList>
            <person name="Zou Y."/>
            <person name="Xue W."/>
            <person name="Luo G."/>
        </authorList>
    </citation>
    <scope>NUCLEOTIDE SEQUENCE [LARGE SCALE GENOMIC DNA]</scope>
    <source>
        <strain evidence="2 3">AF18-46</strain>
    </source>
</reference>
<dbReference type="Pfam" id="PF03613">
    <property type="entry name" value="EIID-AGA"/>
    <property type="match status" value="1"/>
</dbReference>
<dbReference type="GO" id="GO:0005886">
    <property type="term" value="C:plasma membrane"/>
    <property type="evidence" value="ECO:0007669"/>
    <property type="project" value="TreeGrafter"/>
</dbReference>
<sequence>MNKILIKSEDKKLVNELFWNSFLLEASYNYERQQALGFCVGMWPAIKRFYKTKDEQAKALVRHMAIYNTTPHVSSAIAGVAAAMEKEASLNQDFDINTINSVKVGLMGPLAGIGDSFFWGTIRIIAAGIGISLAQQGSPIAPLVFLLLFNIPHILVRYFGCKFGYAFGTNLLSNLNSNGIIQTISKGATIVGLMVIGAMSASMVSMSSSIIFKIGETDFALQKYLDQIFPLLLPLCYTLFMLWLLKKGLKSSHILFITIIIGILGHTVGIF</sequence>
<dbReference type="RefSeq" id="WP_006526396.1">
    <property type="nucleotide sequence ID" value="NZ_CABJCF010000002.1"/>
</dbReference>
<keyword evidence="1" id="KW-0812">Transmembrane</keyword>
<organism evidence="2 3">
    <name type="scientific">Solobacterium moorei</name>
    <dbReference type="NCBI Taxonomy" id="102148"/>
    <lineage>
        <taxon>Bacteria</taxon>
        <taxon>Bacillati</taxon>
        <taxon>Bacillota</taxon>
        <taxon>Erysipelotrichia</taxon>
        <taxon>Erysipelotrichales</taxon>
        <taxon>Erysipelotrichaceae</taxon>
        <taxon>Solobacterium</taxon>
    </lineage>
</organism>
<dbReference type="GO" id="GO:0009401">
    <property type="term" value="P:phosphoenolpyruvate-dependent sugar phosphotransferase system"/>
    <property type="evidence" value="ECO:0007669"/>
    <property type="project" value="InterPro"/>
</dbReference>
<accession>A0A412PEI7</accession>
<dbReference type="InterPro" id="IPR050303">
    <property type="entry name" value="GatZ_KbaZ_carbometab"/>
</dbReference>
<feature type="transmembrane region" description="Helical" evidence="1">
    <location>
        <begin position="224"/>
        <end position="245"/>
    </location>
</feature>
<keyword evidence="1" id="KW-1133">Transmembrane helix</keyword>
<proteinExistence type="predicted"/>
<evidence type="ECO:0000256" key="1">
    <source>
        <dbReference type="SAM" id="Phobius"/>
    </source>
</evidence>
<dbReference type="AlphaFoldDB" id="A0A412PEI7"/>
<dbReference type="InterPro" id="IPR004704">
    <property type="entry name" value="PTS_IID_man"/>
</dbReference>
<comment type="caution">
    <text evidence="2">The sequence shown here is derived from an EMBL/GenBank/DDBJ whole genome shotgun (WGS) entry which is preliminary data.</text>
</comment>
<gene>
    <name evidence="2" type="ORF">DWX20_04275</name>
</gene>
<evidence type="ECO:0000313" key="2">
    <source>
        <dbReference type="EMBL" id="RGT56032.1"/>
    </source>
</evidence>
<dbReference type="PANTHER" id="PTHR32502">
    <property type="entry name" value="N-ACETYLGALACTOSAMINE PERMEASE II COMPONENT-RELATED"/>
    <property type="match status" value="1"/>
</dbReference>
<dbReference type="EMBL" id="QRWX01000002">
    <property type="protein sequence ID" value="RGT56032.1"/>
    <property type="molecule type" value="Genomic_DNA"/>
</dbReference>
<dbReference type="PROSITE" id="PS51108">
    <property type="entry name" value="PTS_EIID"/>
    <property type="match status" value="1"/>
</dbReference>
<dbReference type="PANTHER" id="PTHR32502:SF23">
    <property type="entry name" value="TRANSPORT PROTEIN, PTS SYSTEM"/>
    <property type="match status" value="1"/>
</dbReference>
<evidence type="ECO:0000313" key="3">
    <source>
        <dbReference type="Proteomes" id="UP000284731"/>
    </source>
</evidence>
<keyword evidence="1" id="KW-0472">Membrane</keyword>
<feature type="transmembrane region" description="Helical" evidence="1">
    <location>
        <begin position="252"/>
        <end position="270"/>
    </location>
</feature>
<protein>
    <submittedName>
        <fullName evidence="2">PTS system mannose/fructose/sorbose family transporter subunit IID</fullName>
    </submittedName>
</protein>
<feature type="transmembrane region" description="Helical" evidence="1">
    <location>
        <begin position="190"/>
        <end position="212"/>
    </location>
</feature>